<comment type="subcellular location">
    <subcellularLocation>
        <location evidence="1">Nucleus</location>
    </subcellularLocation>
</comment>
<feature type="domain" description="BESS" evidence="3">
    <location>
        <begin position="68"/>
        <end position="107"/>
    </location>
</feature>
<dbReference type="AlphaFoldDB" id="A0A0A9XIM5"/>
<accession>A0A0A9XIM5</accession>
<name>A0A0A9XIM5_LYGHE</name>
<gene>
    <name evidence="4" type="ORF">CM83_1374</name>
</gene>
<feature type="region of interest" description="Disordered" evidence="2">
    <location>
        <begin position="1"/>
        <end position="20"/>
    </location>
</feature>
<organism evidence="4">
    <name type="scientific">Lygus hesperus</name>
    <name type="common">Western plant bug</name>
    <dbReference type="NCBI Taxonomy" id="30085"/>
    <lineage>
        <taxon>Eukaryota</taxon>
        <taxon>Metazoa</taxon>
        <taxon>Ecdysozoa</taxon>
        <taxon>Arthropoda</taxon>
        <taxon>Hexapoda</taxon>
        <taxon>Insecta</taxon>
        <taxon>Pterygota</taxon>
        <taxon>Neoptera</taxon>
        <taxon>Paraneoptera</taxon>
        <taxon>Hemiptera</taxon>
        <taxon>Heteroptera</taxon>
        <taxon>Panheteroptera</taxon>
        <taxon>Cimicomorpha</taxon>
        <taxon>Miridae</taxon>
        <taxon>Mirini</taxon>
        <taxon>Lygus</taxon>
    </lineage>
</organism>
<dbReference type="EMBL" id="GBHO01024103">
    <property type="protein sequence ID" value="JAG19501.1"/>
    <property type="molecule type" value="Transcribed_RNA"/>
</dbReference>
<dbReference type="InterPro" id="IPR004210">
    <property type="entry name" value="BESS_motif"/>
</dbReference>
<evidence type="ECO:0000256" key="2">
    <source>
        <dbReference type="SAM" id="MobiDB-lite"/>
    </source>
</evidence>
<evidence type="ECO:0000259" key="3">
    <source>
        <dbReference type="PROSITE" id="PS51031"/>
    </source>
</evidence>
<reference evidence="4" key="2">
    <citation type="submission" date="2014-07" db="EMBL/GenBank/DDBJ databases">
        <authorList>
            <person name="Hull J."/>
        </authorList>
    </citation>
    <scope>NUCLEOTIDE SEQUENCE</scope>
</reference>
<proteinExistence type="predicted"/>
<protein>
    <submittedName>
        <fullName evidence="4">Uncharacterized protein C11orf63</fullName>
    </submittedName>
</protein>
<dbReference type="PROSITE" id="PS51031">
    <property type="entry name" value="BESS"/>
    <property type="match status" value="1"/>
</dbReference>
<dbReference type="GO" id="GO:0005634">
    <property type="term" value="C:nucleus"/>
    <property type="evidence" value="ECO:0007669"/>
    <property type="project" value="UniProtKB-SubCell"/>
</dbReference>
<dbReference type="GO" id="GO:0003677">
    <property type="term" value="F:DNA binding"/>
    <property type="evidence" value="ECO:0007669"/>
    <property type="project" value="InterPro"/>
</dbReference>
<sequence>FLEGTMTPRSGKPMKDEPAPSPEIITAAEAMEQKWVDPEDAWTEPSQTTTNNPFSYTQYPESVTSDPEDDDLHFFKSLLPDLRNLSRPKKLFVRLKIQQLILNEIYGGRSEESESRHNNG</sequence>
<evidence type="ECO:0000256" key="1">
    <source>
        <dbReference type="PROSITE-ProRule" id="PRU00371"/>
    </source>
</evidence>
<dbReference type="Pfam" id="PF02944">
    <property type="entry name" value="BESS"/>
    <property type="match status" value="1"/>
</dbReference>
<reference evidence="4" key="1">
    <citation type="journal article" date="2014" name="PLoS ONE">
        <title>Transcriptome-Based Identification of ABC Transporters in the Western Tarnished Plant Bug Lygus hesperus.</title>
        <authorList>
            <person name="Hull J.J."/>
            <person name="Chaney K."/>
            <person name="Geib S.M."/>
            <person name="Fabrick J.A."/>
            <person name="Brent C.S."/>
            <person name="Walsh D."/>
            <person name="Lavine L.C."/>
        </authorList>
    </citation>
    <scope>NUCLEOTIDE SEQUENCE</scope>
</reference>
<feature type="non-terminal residue" evidence="4">
    <location>
        <position position="1"/>
    </location>
</feature>
<feature type="non-terminal residue" evidence="4">
    <location>
        <position position="120"/>
    </location>
</feature>
<evidence type="ECO:0000313" key="4">
    <source>
        <dbReference type="EMBL" id="JAG19501.1"/>
    </source>
</evidence>
<keyword evidence="1" id="KW-0539">Nucleus</keyword>